<sequence>MIAAGIEASRPAGSATVNIYWATDTKKLWAWDGAAWQDCKILAPGPGGLTVEGYRTTPANGTATNPERVNNGVVNSPAAFSLNEYAEIALPPCSRVNRFKFHGGLPSSEDGTWKLQ</sequence>
<dbReference type="AlphaFoldDB" id="X1M2I8"/>
<accession>X1M2I8</accession>
<organism evidence="1">
    <name type="scientific">marine sediment metagenome</name>
    <dbReference type="NCBI Taxonomy" id="412755"/>
    <lineage>
        <taxon>unclassified sequences</taxon>
        <taxon>metagenomes</taxon>
        <taxon>ecological metagenomes</taxon>
    </lineage>
</organism>
<proteinExistence type="predicted"/>
<name>X1M2I8_9ZZZZ</name>
<reference evidence="1" key="1">
    <citation type="journal article" date="2014" name="Front. Microbiol.">
        <title>High frequency of phylogenetically diverse reductive dehalogenase-homologous genes in deep subseafloor sedimentary metagenomes.</title>
        <authorList>
            <person name="Kawai M."/>
            <person name="Futagami T."/>
            <person name="Toyoda A."/>
            <person name="Takaki Y."/>
            <person name="Nishi S."/>
            <person name="Hori S."/>
            <person name="Arai W."/>
            <person name="Tsubouchi T."/>
            <person name="Morono Y."/>
            <person name="Uchiyama I."/>
            <person name="Ito T."/>
            <person name="Fujiyama A."/>
            <person name="Inagaki F."/>
            <person name="Takami H."/>
        </authorList>
    </citation>
    <scope>NUCLEOTIDE SEQUENCE</scope>
    <source>
        <strain evidence="1">Expedition CK06-06</strain>
    </source>
</reference>
<gene>
    <name evidence="1" type="ORF">S06H3_07809</name>
</gene>
<feature type="non-terminal residue" evidence="1">
    <location>
        <position position="116"/>
    </location>
</feature>
<protein>
    <submittedName>
        <fullName evidence="1">Uncharacterized protein</fullName>
    </submittedName>
</protein>
<evidence type="ECO:0000313" key="1">
    <source>
        <dbReference type="EMBL" id="GAI00594.1"/>
    </source>
</evidence>
<dbReference type="EMBL" id="BARV01003215">
    <property type="protein sequence ID" value="GAI00594.1"/>
    <property type="molecule type" value="Genomic_DNA"/>
</dbReference>
<comment type="caution">
    <text evidence="1">The sequence shown here is derived from an EMBL/GenBank/DDBJ whole genome shotgun (WGS) entry which is preliminary data.</text>
</comment>